<keyword evidence="8" id="KW-0433">Leucine-rich repeat</keyword>
<evidence type="ECO:0000259" key="23">
    <source>
        <dbReference type="PROSITE" id="PS50011"/>
    </source>
</evidence>
<keyword evidence="11" id="KW-0732">Signal</keyword>
<dbReference type="Pfam" id="PF23598">
    <property type="entry name" value="LRR_14"/>
    <property type="match status" value="1"/>
</dbReference>
<evidence type="ECO:0000256" key="22">
    <source>
        <dbReference type="PROSITE-ProRule" id="PRU10141"/>
    </source>
</evidence>
<dbReference type="Pfam" id="PF08263">
    <property type="entry name" value="LRRNT_2"/>
    <property type="match status" value="1"/>
</dbReference>
<evidence type="ECO:0000256" key="13">
    <source>
        <dbReference type="ARBA" id="ARBA00022741"/>
    </source>
</evidence>
<dbReference type="GO" id="GO:0005524">
    <property type="term" value="F:ATP binding"/>
    <property type="evidence" value="ECO:0007669"/>
    <property type="project" value="UniProtKB-UniRule"/>
</dbReference>
<comment type="catalytic activity">
    <reaction evidence="20">
        <text>L-threonyl-[protein] + ATP = O-phospho-L-threonyl-[protein] + ADP + H(+)</text>
        <dbReference type="Rhea" id="RHEA:46608"/>
        <dbReference type="Rhea" id="RHEA-COMP:11060"/>
        <dbReference type="Rhea" id="RHEA-COMP:11605"/>
        <dbReference type="ChEBI" id="CHEBI:15378"/>
        <dbReference type="ChEBI" id="CHEBI:30013"/>
        <dbReference type="ChEBI" id="CHEBI:30616"/>
        <dbReference type="ChEBI" id="CHEBI:61977"/>
        <dbReference type="ChEBI" id="CHEBI:456216"/>
        <dbReference type="EC" id="2.7.11.1"/>
    </reaction>
</comment>
<dbReference type="FunFam" id="3.80.10.10:FF:000288">
    <property type="entry name" value="LRR receptor-like serine/threonine-protein kinase EFR"/>
    <property type="match status" value="1"/>
</dbReference>
<dbReference type="Gene3D" id="1.10.510.10">
    <property type="entry name" value="Transferase(Phosphotransferase) domain 1"/>
    <property type="match status" value="1"/>
</dbReference>
<gene>
    <name evidence="24" type="ORF">AQUCO_01700689v1</name>
</gene>
<keyword evidence="19" id="KW-0325">Glycoprotein</keyword>
<comment type="similarity">
    <text evidence="3">Belongs to the protein kinase superfamily. Ser/Thr protein kinase family.</text>
</comment>
<dbReference type="InterPro" id="IPR017441">
    <property type="entry name" value="Protein_kinase_ATP_BS"/>
</dbReference>
<keyword evidence="14" id="KW-0418">Kinase</keyword>
<dbReference type="InterPro" id="IPR011009">
    <property type="entry name" value="Kinase-like_dom_sf"/>
</dbReference>
<dbReference type="InterPro" id="IPR003591">
    <property type="entry name" value="Leu-rich_rpt_typical-subtyp"/>
</dbReference>
<organism evidence="24 25">
    <name type="scientific">Aquilegia coerulea</name>
    <name type="common">Rocky mountain columbine</name>
    <dbReference type="NCBI Taxonomy" id="218851"/>
    <lineage>
        <taxon>Eukaryota</taxon>
        <taxon>Viridiplantae</taxon>
        <taxon>Streptophyta</taxon>
        <taxon>Embryophyta</taxon>
        <taxon>Tracheophyta</taxon>
        <taxon>Spermatophyta</taxon>
        <taxon>Magnoliopsida</taxon>
        <taxon>Ranunculales</taxon>
        <taxon>Ranunculaceae</taxon>
        <taxon>Thalictroideae</taxon>
        <taxon>Aquilegia</taxon>
    </lineage>
</organism>
<dbReference type="GO" id="GO:0004674">
    <property type="term" value="F:protein serine/threonine kinase activity"/>
    <property type="evidence" value="ECO:0007669"/>
    <property type="project" value="UniProtKB-KW"/>
</dbReference>
<dbReference type="OrthoDB" id="676979at2759"/>
<dbReference type="Pfam" id="PF00560">
    <property type="entry name" value="LRR_1"/>
    <property type="match status" value="5"/>
</dbReference>
<evidence type="ECO:0000256" key="9">
    <source>
        <dbReference type="ARBA" id="ARBA00022679"/>
    </source>
</evidence>
<keyword evidence="17" id="KW-0472">Membrane</keyword>
<dbReference type="InterPro" id="IPR008271">
    <property type="entry name" value="Ser/Thr_kinase_AS"/>
</dbReference>
<dbReference type="InterPro" id="IPR055414">
    <property type="entry name" value="LRR_R13L4/SHOC2-like"/>
</dbReference>
<dbReference type="EMBL" id="KZ305034">
    <property type="protein sequence ID" value="PIA45318.1"/>
    <property type="molecule type" value="Genomic_DNA"/>
</dbReference>
<evidence type="ECO:0000256" key="16">
    <source>
        <dbReference type="ARBA" id="ARBA00022989"/>
    </source>
</evidence>
<evidence type="ECO:0000256" key="17">
    <source>
        <dbReference type="ARBA" id="ARBA00023136"/>
    </source>
</evidence>
<dbReference type="InParanoid" id="A0A2G5DP95"/>
<dbReference type="Pfam" id="PF00069">
    <property type="entry name" value="Pkinase"/>
    <property type="match status" value="1"/>
</dbReference>
<dbReference type="SMART" id="SM00369">
    <property type="entry name" value="LRR_TYP"/>
    <property type="match status" value="7"/>
</dbReference>
<dbReference type="InterPro" id="IPR032675">
    <property type="entry name" value="LRR_dom_sf"/>
</dbReference>
<comment type="catalytic activity">
    <reaction evidence="21">
        <text>L-seryl-[protein] + ATP = O-phospho-L-seryl-[protein] + ADP + H(+)</text>
        <dbReference type="Rhea" id="RHEA:17989"/>
        <dbReference type="Rhea" id="RHEA-COMP:9863"/>
        <dbReference type="Rhea" id="RHEA-COMP:11604"/>
        <dbReference type="ChEBI" id="CHEBI:15378"/>
        <dbReference type="ChEBI" id="CHEBI:29999"/>
        <dbReference type="ChEBI" id="CHEBI:30616"/>
        <dbReference type="ChEBI" id="CHEBI:83421"/>
        <dbReference type="ChEBI" id="CHEBI:456216"/>
        <dbReference type="EC" id="2.7.11.1"/>
    </reaction>
</comment>
<evidence type="ECO:0000256" key="21">
    <source>
        <dbReference type="ARBA" id="ARBA00048679"/>
    </source>
</evidence>
<keyword evidence="7" id="KW-0597">Phosphoprotein</keyword>
<dbReference type="SUPFAM" id="SSF52058">
    <property type="entry name" value="L domain-like"/>
    <property type="match status" value="3"/>
</dbReference>
<feature type="domain" description="Protein kinase" evidence="23">
    <location>
        <begin position="689"/>
        <end position="956"/>
    </location>
</feature>
<dbReference type="AlphaFoldDB" id="A0A2G5DP95"/>
<evidence type="ECO:0000256" key="5">
    <source>
        <dbReference type="ARBA" id="ARBA00022475"/>
    </source>
</evidence>
<keyword evidence="18" id="KW-0675">Receptor</keyword>
<evidence type="ECO:0000313" key="24">
    <source>
        <dbReference type="EMBL" id="PIA45318.1"/>
    </source>
</evidence>
<dbReference type="SUPFAM" id="SSF56112">
    <property type="entry name" value="Protein kinase-like (PK-like)"/>
    <property type="match status" value="1"/>
</dbReference>
<evidence type="ECO:0000256" key="11">
    <source>
        <dbReference type="ARBA" id="ARBA00022729"/>
    </source>
</evidence>
<evidence type="ECO:0000256" key="8">
    <source>
        <dbReference type="ARBA" id="ARBA00022614"/>
    </source>
</evidence>
<evidence type="ECO:0000256" key="15">
    <source>
        <dbReference type="ARBA" id="ARBA00022840"/>
    </source>
</evidence>
<dbReference type="PRINTS" id="PR00019">
    <property type="entry name" value="LEURICHRPT"/>
</dbReference>
<dbReference type="Proteomes" id="UP000230069">
    <property type="component" value="Unassembled WGS sequence"/>
</dbReference>
<keyword evidence="9" id="KW-0808">Transferase</keyword>
<evidence type="ECO:0000256" key="2">
    <source>
        <dbReference type="ARBA" id="ARBA00004479"/>
    </source>
</evidence>
<dbReference type="InterPro" id="IPR001611">
    <property type="entry name" value="Leu-rich_rpt"/>
</dbReference>
<dbReference type="EC" id="2.7.11.1" evidence="4"/>
<keyword evidence="5" id="KW-1003">Cell membrane</keyword>
<dbReference type="FunFam" id="3.80.10.10:FF:000383">
    <property type="entry name" value="Leucine-rich repeat receptor protein kinase EMS1"/>
    <property type="match status" value="1"/>
</dbReference>
<dbReference type="PANTHER" id="PTHR27008">
    <property type="entry name" value="OS04G0122200 PROTEIN"/>
    <property type="match status" value="1"/>
</dbReference>
<keyword evidence="15 22" id="KW-0067">ATP-binding</keyword>
<evidence type="ECO:0000313" key="25">
    <source>
        <dbReference type="Proteomes" id="UP000230069"/>
    </source>
</evidence>
<reference evidence="24 25" key="1">
    <citation type="submission" date="2017-09" db="EMBL/GenBank/DDBJ databases">
        <title>WGS assembly of Aquilegia coerulea Goldsmith.</title>
        <authorList>
            <person name="Hodges S."/>
            <person name="Kramer E."/>
            <person name="Nordborg M."/>
            <person name="Tomkins J."/>
            <person name="Borevitz J."/>
            <person name="Derieg N."/>
            <person name="Yan J."/>
            <person name="Mihaltcheva S."/>
            <person name="Hayes R.D."/>
            <person name="Rokhsar D."/>
        </authorList>
    </citation>
    <scope>NUCLEOTIDE SEQUENCE [LARGE SCALE GENOMIC DNA]</scope>
    <source>
        <strain evidence="25">cv. Goldsmith</strain>
    </source>
</reference>
<dbReference type="PROSITE" id="PS00108">
    <property type="entry name" value="PROTEIN_KINASE_ST"/>
    <property type="match status" value="1"/>
</dbReference>
<dbReference type="Gene3D" id="3.30.200.20">
    <property type="entry name" value="Phosphorylase Kinase, domain 1"/>
    <property type="match status" value="1"/>
</dbReference>
<proteinExistence type="inferred from homology"/>
<evidence type="ECO:0000256" key="19">
    <source>
        <dbReference type="ARBA" id="ARBA00023180"/>
    </source>
</evidence>
<keyword evidence="10" id="KW-0812">Transmembrane</keyword>
<dbReference type="InterPro" id="IPR051809">
    <property type="entry name" value="Plant_receptor-like_S/T_kinase"/>
</dbReference>
<dbReference type="FunCoup" id="A0A2G5DP95">
    <property type="interactions" value="1454"/>
</dbReference>
<dbReference type="PROSITE" id="PS00107">
    <property type="entry name" value="PROTEIN_KINASE_ATP"/>
    <property type="match status" value="1"/>
</dbReference>
<evidence type="ECO:0000256" key="7">
    <source>
        <dbReference type="ARBA" id="ARBA00022553"/>
    </source>
</evidence>
<evidence type="ECO:0000256" key="12">
    <source>
        <dbReference type="ARBA" id="ARBA00022737"/>
    </source>
</evidence>
<dbReference type="PANTHER" id="PTHR27008:SF592">
    <property type="entry name" value="LEUCINE-RICH REPEAT RECEPTOR-LIKE PROTEIN KINASE FAMILY PROTEIN-RELATED"/>
    <property type="match status" value="1"/>
</dbReference>
<evidence type="ECO:0000256" key="14">
    <source>
        <dbReference type="ARBA" id="ARBA00022777"/>
    </source>
</evidence>
<evidence type="ECO:0000256" key="20">
    <source>
        <dbReference type="ARBA" id="ARBA00047899"/>
    </source>
</evidence>
<keyword evidence="25" id="KW-1185">Reference proteome</keyword>
<dbReference type="FunFam" id="3.80.10.10:FF:000101">
    <property type="entry name" value="LRR receptor-like serine/threonine-protein kinase ERECTA"/>
    <property type="match status" value="1"/>
</dbReference>
<feature type="binding site" evidence="22">
    <location>
        <position position="718"/>
    </location>
    <ligand>
        <name>ATP</name>
        <dbReference type="ChEBI" id="CHEBI:30616"/>
    </ligand>
</feature>
<sequence>MNLSSAYAHVLGNETDRLALLAIKDKITQDPSGILYSWNKSIHFCNWEGVICSQRHQRVIMLDLMSKGIIGSLSPYIGNLSFLRTIDLRNNSFHSQIPHEIGRLFRLQILLMGNNSFSGQLPTNLSQCSNLINFTIGHNNLVGEIPMDFGSLSKLIALGLHDNNLTGRIPASFGNLSSLEALGLTSNKFYGSIPGSITQLQSLLYISLADNMFSGMVPQSFYNISSLQYISFAKNQLEGSLPPEIGLNLPNLFGFLIGGNQFSGSIPISLVSNASKLQNLDLAYNSFTGNVPIEVGSLQDLQVLALGTNGLGGGGKDDDMKFLTSLNNCSNLQLLDIYGNQFGGRLPISVVNLSNTFGYLYLGNNQIVGSLPSEIGNLVNLMLLSVEMNFLTGIIPKGIGMLQNLQYLGLSGNRFSGQIPDSVGNNSQLYYLDLSDNKLEGNVLSNFEKYQSLQILNLSHNHFTGTIPKKLFELSGHLTTLSLAHNSLFGQIPSEVGNLQNLQSLDISENKLTGDIPVTLGDCLSLESLYLQGNILGGVIPSSLSHLKGLKNFDISRNNLSGDIPKYLENLLLLKSLNLSFNNLEGEVPTKGIFQNASAISLVGNSKLCGGMAKLELEKCYFKKSEKHGMHLALKVALGVLLPSLVIASLLLAFCFTRRPGTRPSSEEFLKDGLERISYNELRKATDGFSLSNLIGVGSYGSVYKGVLHQNEGPIAVKVLNLMETGASKSFIAECEVLRKVRHRNLLKILTVCSSVDFEGNDFKALVFKFMHNGSVEDWLHPSSDSVLLPRYLNLWQMLNIAIDVAFALDYLHNHCEIPIVHCDLKSSNILLDHDMAARVGDFGLAKFLRKTSSGSGTNESNSFAVRGTIGYIPPEYGMGAQVSTQGDLYSYGIFLLEMLTGKRPTDMMFKDGVNLHQWTRLALTDQGVMDIIDTRLVSEGDPNETTYDSDMHKYTREQLQECIISIMNIGVACSAESIVERMEIKDVLAQMHAIKKKFAQI</sequence>
<evidence type="ECO:0000256" key="10">
    <source>
        <dbReference type="ARBA" id="ARBA00022692"/>
    </source>
</evidence>
<evidence type="ECO:0000256" key="4">
    <source>
        <dbReference type="ARBA" id="ARBA00012513"/>
    </source>
</evidence>
<dbReference type="SMART" id="SM00220">
    <property type="entry name" value="S_TKc"/>
    <property type="match status" value="1"/>
</dbReference>
<keyword evidence="13 22" id="KW-0547">Nucleotide-binding</keyword>
<accession>A0A2G5DP95</accession>
<evidence type="ECO:0000256" key="3">
    <source>
        <dbReference type="ARBA" id="ARBA00008684"/>
    </source>
</evidence>
<name>A0A2G5DP95_AQUCA</name>
<dbReference type="GO" id="GO:0005886">
    <property type="term" value="C:plasma membrane"/>
    <property type="evidence" value="ECO:0007669"/>
    <property type="project" value="UniProtKB-SubCell"/>
</dbReference>
<comment type="subcellular location">
    <subcellularLocation>
        <location evidence="1">Cell membrane</location>
        <topology evidence="1">Single-pass membrane protein</topology>
    </subcellularLocation>
    <subcellularLocation>
        <location evidence="2">Membrane</location>
        <topology evidence="2">Single-pass type I membrane protein</topology>
    </subcellularLocation>
</comment>
<keyword evidence="6" id="KW-0723">Serine/threonine-protein kinase</keyword>
<evidence type="ECO:0000256" key="6">
    <source>
        <dbReference type="ARBA" id="ARBA00022527"/>
    </source>
</evidence>
<dbReference type="FunFam" id="3.30.200.20:FF:000432">
    <property type="entry name" value="LRR receptor-like serine/threonine-protein kinase EFR"/>
    <property type="match status" value="1"/>
</dbReference>
<dbReference type="FunFam" id="1.10.510.10:FF:000358">
    <property type="entry name" value="Putative leucine-rich repeat receptor-like serine/threonine-protein kinase"/>
    <property type="match status" value="1"/>
</dbReference>
<dbReference type="InterPro" id="IPR013210">
    <property type="entry name" value="LRR_N_plant-typ"/>
</dbReference>
<keyword evidence="12" id="KW-0677">Repeat</keyword>
<keyword evidence="16" id="KW-1133">Transmembrane helix</keyword>
<dbReference type="InterPro" id="IPR000719">
    <property type="entry name" value="Prot_kinase_dom"/>
</dbReference>
<evidence type="ECO:0000256" key="18">
    <source>
        <dbReference type="ARBA" id="ARBA00023170"/>
    </source>
</evidence>
<protein>
    <recommendedName>
        <fullName evidence="4">non-specific serine/threonine protein kinase</fullName>
        <ecNumber evidence="4">2.7.11.1</ecNumber>
    </recommendedName>
</protein>
<dbReference type="STRING" id="218851.A0A2G5DP95"/>
<evidence type="ECO:0000256" key="1">
    <source>
        <dbReference type="ARBA" id="ARBA00004162"/>
    </source>
</evidence>
<dbReference type="Gene3D" id="3.80.10.10">
    <property type="entry name" value="Ribonuclease Inhibitor"/>
    <property type="match status" value="3"/>
</dbReference>
<dbReference type="PROSITE" id="PS50011">
    <property type="entry name" value="PROTEIN_KINASE_DOM"/>
    <property type="match status" value="1"/>
</dbReference>